<keyword evidence="5 6" id="KW-0472">Membrane</keyword>
<dbReference type="PANTHER" id="PTHR30572:SF18">
    <property type="entry name" value="ABC-TYPE MACROLIDE FAMILY EXPORT SYSTEM PERMEASE COMPONENT 2"/>
    <property type="match status" value="1"/>
</dbReference>
<evidence type="ECO:0000313" key="9">
    <source>
        <dbReference type="EMBL" id="MDO5970849.1"/>
    </source>
</evidence>
<feature type="transmembrane region" description="Helical" evidence="6">
    <location>
        <begin position="743"/>
        <end position="765"/>
    </location>
</feature>
<dbReference type="EMBL" id="JAUOEK010000134">
    <property type="protein sequence ID" value="MDO5970849.1"/>
    <property type="molecule type" value="Genomic_DNA"/>
</dbReference>
<keyword evidence="2" id="KW-1003">Cell membrane</keyword>
<feature type="transmembrane region" description="Helical" evidence="6">
    <location>
        <begin position="699"/>
        <end position="723"/>
    </location>
</feature>
<evidence type="ECO:0000256" key="4">
    <source>
        <dbReference type="ARBA" id="ARBA00022989"/>
    </source>
</evidence>
<protein>
    <submittedName>
        <fullName evidence="9">ABC transporter permease</fullName>
    </submittedName>
</protein>
<name>A0ABT8WCH5_9FLAO</name>
<feature type="domain" description="ABC3 transporter permease C-terminal" evidence="7">
    <location>
        <begin position="704"/>
        <end position="815"/>
    </location>
</feature>
<comment type="subcellular location">
    <subcellularLocation>
        <location evidence="1">Cell membrane</location>
        <topology evidence="1">Multi-pass membrane protein</topology>
    </subcellularLocation>
</comment>
<evidence type="ECO:0000313" key="10">
    <source>
        <dbReference type="Proteomes" id="UP001176883"/>
    </source>
</evidence>
<dbReference type="InterPro" id="IPR003838">
    <property type="entry name" value="ABC3_permease_C"/>
</dbReference>
<evidence type="ECO:0000259" key="7">
    <source>
        <dbReference type="Pfam" id="PF02687"/>
    </source>
</evidence>
<comment type="caution">
    <text evidence="9">The sequence shown here is derived from an EMBL/GenBank/DDBJ whole genome shotgun (WGS) entry which is preliminary data.</text>
</comment>
<dbReference type="InterPro" id="IPR025857">
    <property type="entry name" value="MacB_PCD"/>
</dbReference>
<evidence type="ECO:0000259" key="8">
    <source>
        <dbReference type="Pfam" id="PF12704"/>
    </source>
</evidence>
<feature type="domain" description="MacB-like periplasmic core" evidence="8">
    <location>
        <begin position="24"/>
        <end position="265"/>
    </location>
</feature>
<sequence length="822" mass="93451">MKSHIINTIIRNLVKKKFLSLTKILGLIIGYSIFMFLVVKIQHETNYDQFWNHSESVYRVALDLKYENGEQVKSAKNFHGASELLNLELPEILNHCNFNKDVVTIFSGSTQKIQDVDFVFSDPSFFDVFERKIIKSENTGVLKNIHGVVISQSFAHKLFGNENPLNKEITVNEGWKFVVDAVFEDIPDNSHLKIDVVATYKSLFYYMRNFDNTRQILIDNPNFTYKQPDPYTVRRWRTPVAYRPYCYIKLKEGTNINTVESKVAALLTKVPLPQNLKDSNMAFNFQPIKDIHLKSNLDHEISANGNTKQVLFLSIIIFVVLFVCAINFISLNTISNLELLKNYAIRLFSGATYTQIFQLMFVESFLINALSLLISLPIAYALITTQLPAHTIDLSILLYVVFVLILIAFSAALIPFLSVVKNRFTSGLKIVGQKINQNWRGQKLMVTAQFSITIILIVCTIGIYKQMQFMMQTDLGFNGKQTLFSFSPMTMNQHPDIPVKLSTFRNELLTLKGVNSFSTSSSIPGQTTPRLNNQVKAVHTAGPFPATFNEVSIDDAYLKTYNIKLIAGENLSFQNDWVSNDILINQTAAKDMGFLSANNAIGNRVTLGKHDCTIRGVIEDYHHTSLHNAIKPTIYAQNIRWDHSVGYYSFQLNSDNVTGTISQITQIWNRLYPKEEFIYNFSEASFASQYESDQKFNQILTYSACLALLVSCLGLLGLTLFNIKKRLKEISIRKVSGASVKQIIIMLNIDFIKWVLVAFVISIPISWYAINTWLEDFAYRTSIDWWIFGIAGFASILIALTTISWQSFKAATSNPVKALKEE</sequence>
<feature type="transmembrane region" description="Helical" evidence="6">
    <location>
        <begin position="396"/>
        <end position="420"/>
    </location>
</feature>
<keyword evidence="10" id="KW-1185">Reference proteome</keyword>
<feature type="transmembrane region" description="Helical" evidence="6">
    <location>
        <begin position="365"/>
        <end position="384"/>
    </location>
</feature>
<evidence type="ECO:0000256" key="3">
    <source>
        <dbReference type="ARBA" id="ARBA00022692"/>
    </source>
</evidence>
<evidence type="ECO:0000256" key="6">
    <source>
        <dbReference type="SAM" id="Phobius"/>
    </source>
</evidence>
<organism evidence="9 10">
    <name type="scientific">Flavivirga aquimarina</name>
    <dbReference type="NCBI Taxonomy" id="2027862"/>
    <lineage>
        <taxon>Bacteria</taxon>
        <taxon>Pseudomonadati</taxon>
        <taxon>Bacteroidota</taxon>
        <taxon>Flavobacteriia</taxon>
        <taxon>Flavobacteriales</taxon>
        <taxon>Flavobacteriaceae</taxon>
        <taxon>Flavivirga</taxon>
    </lineage>
</organism>
<feature type="transmembrane region" description="Helical" evidence="6">
    <location>
        <begin position="785"/>
        <end position="805"/>
    </location>
</feature>
<reference evidence="9" key="1">
    <citation type="submission" date="2023-07" db="EMBL/GenBank/DDBJ databases">
        <title>Two novel species in the genus Flavivirga.</title>
        <authorList>
            <person name="Kwon K."/>
        </authorList>
    </citation>
    <scope>NUCLEOTIDE SEQUENCE</scope>
    <source>
        <strain evidence="9">KCTC 52353</strain>
    </source>
</reference>
<evidence type="ECO:0000256" key="5">
    <source>
        <dbReference type="ARBA" id="ARBA00023136"/>
    </source>
</evidence>
<dbReference type="Pfam" id="PF02687">
    <property type="entry name" value="FtsX"/>
    <property type="match status" value="1"/>
</dbReference>
<dbReference type="Proteomes" id="UP001176883">
    <property type="component" value="Unassembled WGS sequence"/>
</dbReference>
<gene>
    <name evidence="9" type="ORF">Q4Q35_13625</name>
</gene>
<feature type="transmembrane region" description="Helical" evidence="6">
    <location>
        <begin position="444"/>
        <end position="464"/>
    </location>
</feature>
<feature type="transmembrane region" description="Helical" evidence="6">
    <location>
        <begin position="310"/>
        <end position="331"/>
    </location>
</feature>
<dbReference type="InterPro" id="IPR050250">
    <property type="entry name" value="Macrolide_Exporter_MacB"/>
</dbReference>
<dbReference type="Pfam" id="PF12704">
    <property type="entry name" value="MacB_PCD"/>
    <property type="match status" value="1"/>
</dbReference>
<keyword evidence="3 6" id="KW-0812">Transmembrane</keyword>
<keyword evidence="4 6" id="KW-1133">Transmembrane helix</keyword>
<accession>A0ABT8WCH5</accession>
<evidence type="ECO:0000256" key="1">
    <source>
        <dbReference type="ARBA" id="ARBA00004651"/>
    </source>
</evidence>
<proteinExistence type="predicted"/>
<feature type="transmembrane region" description="Helical" evidence="6">
    <location>
        <begin position="21"/>
        <end position="39"/>
    </location>
</feature>
<dbReference type="RefSeq" id="WP_303278541.1">
    <property type="nucleotide sequence ID" value="NZ_JAUOEK010000134.1"/>
</dbReference>
<dbReference type="PANTHER" id="PTHR30572">
    <property type="entry name" value="MEMBRANE COMPONENT OF TRANSPORTER-RELATED"/>
    <property type="match status" value="1"/>
</dbReference>
<evidence type="ECO:0000256" key="2">
    <source>
        <dbReference type="ARBA" id="ARBA00022475"/>
    </source>
</evidence>